<dbReference type="Gene3D" id="3.30.160.60">
    <property type="entry name" value="Classic Zinc Finger"/>
    <property type="match status" value="3"/>
</dbReference>
<keyword evidence="3 5" id="KW-0863">Zinc-finger</keyword>
<feature type="compositionally biased region" description="Basic residues" evidence="6">
    <location>
        <begin position="160"/>
        <end position="169"/>
    </location>
</feature>
<dbReference type="PROSITE" id="PS00028">
    <property type="entry name" value="ZINC_FINGER_C2H2_1"/>
    <property type="match status" value="2"/>
</dbReference>
<proteinExistence type="predicted"/>
<dbReference type="Proteomes" id="UP000605846">
    <property type="component" value="Unassembled WGS sequence"/>
</dbReference>
<dbReference type="FunFam" id="3.30.160.60:FF:000086">
    <property type="entry name" value="transcription factor E4F1 isoform X1"/>
    <property type="match status" value="1"/>
</dbReference>
<dbReference type="PANTHER" id="PTHR23235:SF120">
    <property type="entry name" value="KRUPPEL-LIKE FACTOR 15"/>
    <property type="match status" value="1"/>
</dbReference>
<feature type="compositionally biased region" description="Low complexity" evidence="6">
    <location>
        <begin position="133"/>
        <end position="145"/>
    </location>
</feature>
<dbReference type="InterPro" id="IPR036236">
    <property type="entry name" value="Znf_C2H2_sf"/>
</dbReference>
<protein>
    <recommendedName>
        <fullName evidence="7">C2H2-type domain-containing protein</fullName>
    </recommendedName>
</protein>
<evidence type="ECO:0000259" key="7">
    <source>
        <dbReference type="PROSITE" id="PS50157"/>
    </source>
</evidence>
<evidence type="ECO:0000313" key="9">
    <source>
        <dbReference type="Proteomes" id="UP000605846"/>
    </source>
</evidence>
<dbReference type="GO" id="GO:0000981">
    <property type="term" value="F:DNA-binding transcription factor activity, RNA polymerase II-specific"/>
    <property type="evidence" value="ECO:0007669"/>
    <property type="project" value="TreeGrafter"/>
</dbReference>
<keyword evidence="1" id="KW-0479">Metal-binding</keyword>
<organism evidence="8 9">
    <name type="scientific">Apophysomyces ossiformis</name>
    <dbReference type="NCBI Taxonomy" id="679940"/>
    <lineage>
        <taxon>Eukaryota</taxon>
        <taxon>Fungi</taxon>
        <taxon>Fungi incertae sedis</taxon>
        <taxon>Mucoromycota</taxon>
        <taxon>Mucoromycotina</taxon>
        <taxon>Mucoromycetes</taxon>
        <taxon>Mucorales</taxon>
        <taxon>Mucorineae</taxon>
        <taxon>Mucoraceae</taxon>
        <taxon>Apophysomyces</taxon>
    </lineage>
</organism>
<evidence type="ECO:0000256" key="2">
    <source>
        <dbReference type="ARBA" id="ARBA00022737"/>
    </source>
</evidence>
<gene>
    <name evidence="8" type="ORF">EC973_008308</name>
</gene>
<dbReference type="GO" id="GO:0008270">
    <property type="term" value="F:zinc ion binding"/>
    <property type="evidence" value="ECO:0007669"/>
    <property type="project" value="UniProtKB-KW"/>
</dbReference>
<accession>A0A8H7BV74</accession>
<dbReference type="PROSITE" id="PS50157">
    <property type="entry name" value="ZINC_FINGER_C2H2_2"/>
    <property type="match status" value="3"/>
</dbReference>
<dbReference type="OrthoDB" id="8117402at2759"/>
<dbReference type="SMART" id="SM00355">
    <property type="entry name" value="ZnF_C2H2"/>
    <property type="match status" value="3"/>
</dbReference>
<reference evidence="8" key="1">
    <citation type="submission" date="2020-01" db="EMBL/GenBank/DDBJ databases">
        <title>Genome Sequencing of Three Apophysomyces-Like Fungal Strains Confirms a Novel Fungal Genus in the Mucoromycota with divergent Burkholderia-like Endosymbiotic Bacteria.</title>
        <authorList>
            <person name="Stajich J.E."/>
            <person name="Macias A.M."/>
            <person name="Carter-House D."/>
            <person name="Lovett B."/>
            <person name="Kasson L.R."/>
            <person name="Berry K."/>
            <person name="Grigoriev I."/>
            <person name="Chang Y."/>
            <person name="Spatafora J."/>
            <person name="Kasson M.T."/>
        </authorList>
    </citation>
    <scope>NUCLEOTIDE SEQUENCE</scope>
    <source>
        <strain evidence="8">NRRL A-21654</strain>
    </source>
</reference>
<dbReference type="GO" id="GO:0000978">
    <property type="term" value="F:RNA polymerase II cis-regulatory region sequence-specific DNA binding"/>
    <property type="evidence" value="ECO:0007669"/>
    <property type="project" value="TreeGrafter"/>
</dbReference>
<dbReference type="SUPFAM" id="SSF57667">
    <property type="entry name" value="beta-beta-alpha zinc fingers"/>
    <property type="match status" value="2"/>
</dbReference>
<name>A0A8H7BV74_9FUNG</name>
<evidence type="ECO:0000256" key="3">
    <source>
        <dbReference type="ARBA" id="ARBA00022771"/>
    </source>
</evidence>
<comment type="caution">
    <text evidence="8">The sequence shown here is derived from an EMBL/GenBank/DDBJ whole genome shotgun (WGS) entry which is preliminary data.</text>
</comment>
<feature type="domain" description="C2H2-type" evidence="7">
    <location>
        <begin position="238"/>
        <end position="262"/>
    </location>
</feature>
<keyword evidence="9" id="KW-1185">Reference proteome</keyword>
<keyword evidence="4" id="KW-0862">Zinc</keyword>
<evidence type="ECO:0000256" key="6">
    <source>
        <dbReference type="SAM" id="MobiDB-lite"/>
    </source>
</evidence>
<keyword evidence="2" id="KW-0677">Repeat</keyword>
<dbReference type="Pfam" id="PF00096">
    <property type="entry name" value="zf-C2H2"/>
    <property type="match status" value="2"/>
</dbReference>
<sequence>MYQPQQRDITGPWTQTWSSSLDVPVEGYFSSFLNQQLDTAMELAMVPPAFYPSPDASPLPCTNVTIHPCDADQVMVAPLYMEPSMPTLLKPARFEYVDQFIAQHEAVCDQATSIQSWYDMLRESTPSLGIQTPEQSPEPSSSPIISKKKRSSCSKQNHTSTKKVGRTKKLKEKKVVPTTYNCQHPGCGKTFSRPYNLTSHMRTHTSERPFACSHCDRKFARQHDRNRHEKLHLGIKPFVCQNCDKSFARHDALNRHLKVENGCGSILGINHHIA</sequence>
<dbReference type="AlphaFoldDB" id="A0A8H7BV74"/>
<feature type="domain" description="C2H2-type" evidence="7">
    <location>
        <begin position="180"/>
        <end position="209"/>
    </location>
</feature>
<feature type="region of interest" description="Disordered" evidence="6">
    <location>
        <begin position="127"/>
        <end position="169"/>
    </location>
</feature>
<evidence type="ECO:0000256" key="4">
    <source>
        <dbReference type="ARBA" id="ARBA00022833"/>
    </source>
</evidence>
<feature type="domain" description="C2H2-type" evidence="7">
    <location>
        <begin position="210"/>
        <end position="237"/>
    </location>
</feature>
<evidence type="ECO:0000313" key="8">
    <source>
        <dbReference type="EMBL" id="KAF7731793.1"/>
    </source>
</evidence>
<dbReference type="FunFam" id="3.30.160.60:FF:000125">
    <property type="entry name" value="Putative zinc finger protein 143"/>
    <property type="match status" value="1"/>
</dbReference>
<dbReference type="InterPro" id="IPR013087">
    <property type="entry name" value="Znf_C2H2_type"/>
</dbReference>
<dbReference type="EMBL" id="JABAYA010000007">
    <property type="protein sequence ID" value="KAF7731793.1"/>
    <property type="molecule type" value="Genomic_DNA"/>
</dbReference>
<dbReference type="PANTHER" id="PTHR23235">
    <property type="entry name" value="KRUEPPEL-LIKE TRANSCRIPTION FACTOR"/>
    <property type="match status" value="1"/>
</dbReference>
<evidence type="ECO:0000256" key="5">
    <source>
        <dbReference type="PROSITE-ProRule" id="PRU00042"/>
    </source>
</evidence>
<evidence type="ECO:0000256" key="1">
    <source>
        <dbReference type="ARBA" id="ARBA00022723"/>
    </source>
</evidence>